<reference evidence="2 3" key="1">
    <citation type="submission" date="2022-05" db="EMBL/GenBank/DDBJ databases">
        <title>Genome Sequencing of Bee-Associated Microbes.</title>
        <authorList>
            <person name="Dunlap C."/>
        </authorList>
    </citation>
    <scope>NUCLEOTIDE SEQUENCE [LARGE SCALE GENOMIC DNA]</scope>
    <source>
        <strain evidence="2 3">NRRL NRS-1438</strain>
    </source>
</reference>
<feature type="compositionally biased region" description="Basic and acidic residues" evidence="1">
    <location>
        <begin position="8"/>
        <end position="22"/>
    </location>
</feature>
<feature type="region of interest" description="Disordered" evidence="1">
    <location>
        <begin position="1"/>
        <end position="25"/>
    </location>
</feature>
<dbReference type="RefSeq" id="WP_087435835.1">
    <property type="nucleotide sequence ID" value="NZ_JAMDLV010000044.1"/>
</dbReference>
<dbReference type="EMBL" id="JAMDLW010000020">
    <property type="protein sequence ID" value="MCY9521163.1"/>
    <property type="molecule type" value="Genomic_DNA"/>
</dbReference>
<evidence type="ECO:0000256" key="1">
    <source>
        <dbReference type="SAM" id="MobiDB-lite"/>
    </source>
</evidence>
<organism evidence="2 3">
    <name type="scientific">Paenibacillus apiarius</name>
    <dbReference type="NCBI Taxonomy" id="46240"/>
    <lineage>
        <taxon>Bacteria</taxon>
        <taxon>Bacillati</taxon>
        <taxon>Bacillota</taxon>
        <taxon>Bacilli</taxon>
        <taxon>Bacillales</taxon>
        <taxon>Paenibacillaceae</taxon>
        <taxon>Paenibacillus</taxon>
    </lineage>
</organism>
<gene>
    <name evidence="2" type="ORF">M5X09_16045</name>
</gene>
<sequence length="348" mass="37743">MAFQKPLPEWKKQGMRPPESKITEGYNVMDKPPAAWMNWHMNTTYEALEELQNNAAEKTDVTSALSEAKSYADQKVADIDLSKITPEYIGAETPAGAQAKADEAAAKSVPKNGNADKNGTFQIFSDADTLNLFGTTHTYMTFQPNGHAGGRTGYIGASNPANPKNMIIASDKGNIDLYGTHITHNGRNVLGEIDSLKTSGVDAKNKIAGAINAKGVPASANDTFDQLAGKIGQINTGKKFAQGGHGNTKLSMEIRGLSFTPAYILINWYTSEQYGYYVHYGFLWARSINPVGGAMYGSSVSFDRYGSSTGNMSSNNLPGQIYSDGFRVQLGYNSDHERTSISWIAFEE</sequence>
<proteinExistence type="predicted"/>
<accession>A0ABT4DY06</accession>
<name>A0ABT4DY06_9BACL</name>
<evidence type="ECO:0008006" key="4">
    <source>
        <dbReference type="Google" id="ProtNLM"/>
    </source>
</evidence>
<comment type="caution">
    <text evidence="2">The sequence shown here is derived from an EMBL/GenBank/DDBJ whole genome shotgun (WGS) entry which is preliminary data.</text>
</comment>
<dbReference type="Proteomes" id="UP001207626">
    <property type="component" value="Unassembled WGS sequence"/>
</dbReference>
<protein>
    <recommendedName>
        <fullName evidence="4">Tail fiber protein</fullName>
    </recommendedName>
</protein>
<evidence type="ECO:0000313" key="3">
    <source>
        <dbReference type="Proteomes" id="UP001207626"/>
    </source>
</evidence>
<keyword evidence="3" id="KW-1185">Reference proteome</keyword>
<evidence type="ECO:0000313" key="2">
    <source>
        <dbReference type="EMBL" id="MCY9521163.1"/>
    </source>
</evidence>